<accession>A0A1P8JW07</accession>
<dbReference type="STRING" id="1842727.RD110_12790"/>
<evidence type="ECO:0000256" key="3">
    <source>
        <dbReference type="ARBA" id="ARBA00022729"/>
    </source>
</evidence>
<dbReference type="KEGG" id="rhy:RD110_12790"/>
<keyword evidence="8" id="KW-1185">Reference proteome</keyword>
<evidence type="ECO:0000256" key="5">
    <source>
        <dbReference type="SAM" id="SignalP"/>
    </source>
</evidence>
<feature type="signal peptide" evidence="5">
    <location>
        <begin position="1"/>
        <end position="27"/>
    </location>
</feature>
<evidence type="ECO:0000313" key="7">
    <source>
        <dbReference type="EMBL" id="APW37959.1"/>
    </source>
</evidence>
<dbReference type="SUPFAM" id="SSF53850">
    <property type="entry name" value="Periplasmic binding protein-like II"/>
    <property type="match status" value="1"/>
</dbReference>
<dbReference type="InterPro" id="IPR001638">
    <property type="entry name" value="Solute-binding_3/MltF_N"/>
</dbReference>
<feature type="chain" id="PRO_5013021072" evidence="5">
    <location>
        <begin position="28"/>
        <end position="264"/>
    </location>
</feature>
<dbReference type="PROSITE" id="PS01039">
    <property type="entry name" value="SBP_BACTERIAL_3"/>
    <property type="match status" value="1"/>
</dbReference>
<evidence type="ECO:0000256" key="2">
    <source>
        <dbReference type="ARBA" id="ARBA00010333"/>
    </source>
</evidence>
<dbReference type="Proteomes" id="UP000186609">
    <property type="component" value="Chromosome"/>
</dbReference>
<dbReference type="Gene3D" id="3.40.190.10">
    <property type="entry name" value="Periplasmic binding protein-like II"/>
    <property type="match status" value="2"/>
</dbReference>
<comment type="similarity">
    <text evidence="2 4">Belongs to the bacterial solute-binding protein 3 family.</text>
</comment>
<name>A0A1P8JW07_9BURK</name>
<keyword evidence="3 5" id="KW-0732">Signal</keyword>
<dbReference type="RefSeq" id="WP_076199838.1">
    <property type="nucleotide sequence ID" value="NZ_CP019236.1"/>
</dbReference>
<sequence length="264" mass="28817">MNRMKLKTFVSRLALTLAAATTLSANAADWTVGANIGNVPWEFQDASGKFIGFEIDMVNEVAKRAGKTVAIENIPFNGLFPAVQSGRIQMAISSITITPKRLESLAFAQPYYDSDQSLSVLKATKIDKLEDLAGKTVGVDTASTGDIYATENTAKLKIAKITRYEGLAPAMLDLAAGRIDGYISDIPAVEYYIKDKPQYRIAARIPTNERYSFMFAKTFPDAAKVNDILTTLKKEGFVSATHKKWFGTVPPDTSSSVKVMDVPK</sequence>
<dbReference type="EMBL" id="CP019236">
    <property type="protein sequence ID" value="APW37959.1"/>
    <property type="molecule type" value="Genomic_DNA"/>
</dbReference>
<evidence type="ECO:0000259" key="6">
    <source>
        <dbReference type="SMART" id="SM00062"/>
    </source>
</evidence>
<comment type="subcellular location">
    <subcellularLocation>
        <location evidence="1">Cell envelope</location>
    </subcellularLocation>
</comment>
<dbReference type="PANTHER" id="PTHR35936">
    <property type="entry name" value="MEMBRANE-BOUND LYTIC MUREIN TRANSGLYCOSYLASE F"/>
    <property type="match status" value="1"/>
</dbReference>
<evidence type="ECO:0000313" key="8">
    <source>
        <dbReference type="Proteomes" id="UP000186609"/>
    </source>
</evidence>
<feature type="domain" description="Solute-binding protein family 3/N-terminal" evidence="6">
    <location>
        <begin position="31"/>
        <end position="249"/>
    </location>
</feature>
<proteinExistence type="inferred from homology"/>
<evidence type="ECO:0000256" key="1">
    <source>
        <dbReference type="ARBA" id="ARBA00004196"/>
    </source>
</evidence>
<dbReference type="InterPro" id="IPR018313">
    <property type="entry name" value="SBP_3_CS"/>
</dbReference>
<evidence type="ECO:0000256" key="4">
    <source>
        <dbReference type="RuleBase" id="RU003744"/>
    </source>
</evidence>
<protein>
    <submittedName>
        <fullName evidence="7">Amino acid ABC transporter substrate-binding protein</fullName>
    </submittedName>
</protein>
<dbReference type="SMART" id="SM00062">
    <property type="entry name" value="PBPb"/>
    <property type="match status" value="1"/>
</dbReference>
<dbReference type="GO" id="GO:0030313">
    <property type="term" value="C:cell envelope"/>
    <property type="evidence" value="ECO:0007669"/>
    <property type="project" value="UniProtKB-SubCell"/>
</dbReference>
<reference evidence="7 8" key="1">
    <citation type="submission" date="2017-01" db="EMBL/GenBank/DDBJ databases">
        <authorList>
            <person name="Mah S.A."/>
            <person name="Swanson W.J."/>
            <person name="Moy G.W."/>
            <person name="Vacquier V.D."/>
        </authorList>
    </citation>
    <scope>NUCLEOTIDE SEQUENCE [LARGE SCALE GENOMIC DNA]</scope>
    <source>
        <strain evidence="7 8">DCY110</strain>
    </source>
</reference>
<organism evidence="7 8">
    <name type="scientific">Rhodoferax koreensis</name>
    <dbReference type="NCBI Taxonomy" id="1842727"/>
    <lineage>
        <taxon>Bacteria</taxon>
        <taxon>Pseudomonadati</taxon>
        <taxon>Pseudomonadota</taxon>
        <taxon>Betaproteobacteria</taxon>
        <taxon>Burkholderiales</taxon>
        <taxon>Comamonadaceae</taxon>
        <taxon>Rhodoferax</taxon>
    </lineage>
</organism>
<dbReference type="Pfam" id="PF00497">
    <property type="entry name" value="SBP_bac_3"/>
    <property type="match status" value="1"/>
</dbReference>
<gene>
    <name evidence="7" type="ORF">RD110_12790</name>
</gene>
<dbReference type="PANTHER" id="PTHR35936:SF17">
    <property type="entry name" value="ARGININE-BINDING EXTRACELLULAR PROTEIN ARTP"/>
    <property type="match status" value="1"/>
</dbReference>
<dbReference type="AlphaFoldDB" id="A0A1P8JW07"/>